<dbReference type="Pfam" id="PF00978">
    <property type="entry name" value="RdRP_2"/>
    <property type="match status" value="1"/>
</dbReference>
<dbReference type="GO" id="GO:0003723">
    <property type="term" value="F:RNA binding"/>
    <property type="evidence" value="ECO:0007669"/>
    <property type="project" value="InterPro"/>
</dbReference>
<reference evidence="4" key="1">
    <citation type="submission" date="2013-07" db="EMBL/GenBank/DDBJ databases">
        <authorList>
            <person name="Geib S."/>
        </authorList>
    </citation>
    <scope>NUCLEOTIDE SEQUENCE</scope>
</reference>
<dbReference type="GO" id="GO:0006351">
    <property type="term" value="P:DNA-templated transcription"/>
    <property type="evidence" value="ECO:0007669"/>
    <property type="project" value="InterPro"/>
</dbReference>
<protein>
    <submittedName>
        <fullName evidence="4">Replicase large subunit</fullName>
    </submittedName>
</protein>
<dbReference type="PROSITE" id="PS50507">
    <property type="entry name" value="RDRP_SSRNA_POS"/>
    <property type="match status" value="1"/>
</dbReference>
<dbReference type="GO" id="GO:0039694">
    <property type="term" value="P:viral RNA genome replication"/>
    <property type="evidence" value="ECO:0007669"/>
    <property type="project" value="InterPro"/>
</dbReference>
<feature type="region of interest" description="Disordered" evidence="1">
    <location>
        <begin position="639"/>
        <end position="673"/>
    </location>
</feature>
<dbReference type="SUPFAM" id="SSF52540">
    <property type="entry name" value="P-loop containing nucleoside triphosphate hydrolases"/>
    <property type="match status" value="1"/>
</dbReference>
<dbReference type="GO" id="GO:0003968">
    <property type="term" value="F:RNA-directed RNA polymerase activity"/>
    <property type="evidence" value="ECO:0007669"/>
    <property type="project" value="InterPro"/>
</dbReference>
<evidence type="ECO:0000259" key="2">
    <source>
        <dbReference type="PROSITE" id="PS50507"/>
    </source>
</evidence>
<accession>W8BUH7</accession>
<proteinExistence type="evidence at transcript level"/>
<dbReference type="GO" id="GO:0008174">
    <property type="term" value="F:mRNA methyltransferase activity"/>
    <property type="evidence" value="ECO:0007669"/>
    <property type="project" value="InterPro"/>
</dbReference>
<dbReference type="Gene3D" id="3.40.50.300">
    <property type="entry name" value="P-loop containing nucleotide triphosphate hydrolases"/>
    <property type="match status" value="2"/>
</dbReference>
<evidence type="ECO:0000259" key="3">
    <source>
        <dbReference type="PROSITE" id="PS51743"/>
    </source>
</evidence>
<dbReference type="GO" id="GO:0006396">
    <property type="term" value="P:RNA processing"/>
    <property type="evidence" value="ECO:0007669"/>
    <property type="project" value="InterPro"/>
</dbReference>
<dbReference type="Pfam" id="PF01660">
    <property type="entry name" value="Vmethyltransf"/>
    <property type="match status" value="1"/>
</dbReference>
<dbReference type="InterPro" id="IPR007094">
    <property type="entry name" value="RNA-dir_pol_PSvirus"/>
</dbReference>
<organism evidence="4">
    <name type="scientific">Ceratitis capitata</name>
    <name type="common">Mediterranean fruit fly</name>
    <name type="synonym">Tephritis capitata</name>
    <dbReference type="NCBI Taxonomy" id="7213"/>
    <lineage>
        <taxon>Eukaryota</taxon>
        <taxon>Metazoa</taxon>
        <taxon>Ecdysozoa</taxon>
        <taxon>Arthropoda</taxon>
        <taxon>Hexapoda</taxon>
        <taxon>Insecta</taxon>
        <taxon>Pterygota</taxon>
        <taxon>Neoptera</taxon>
        <taxon>Endopterygota</taxon>
        <taxon>Diptera</taxon>
        <taxon>Brachycera</taxon>
        <taxon>Muscomorpha</taxon>
        <taxon>Tephritoidea</taxon>
        <taxon>Tephritidae</taxon>
        <taxon>Ceratitis</taxon>
        <taxon>Ceratitis</taxon>
    </lineage>
</organism>
<reference evidence="4" key="2">
    <citation type="journal article" date="2014" name="BMC Genomics">
        <title>A genomic perspective to assessing quality of mass-reared SIT flies used in Mediterranean fruit fly (Ceratitis capitata) eradication in California.</title>
        <authorList>
            <person name="Calla B."/>
            <person name="Hall B."/>
            <person name="Hou S."/>
            <person name="Geib S.M."/>
        </authorList>
    </citation>
    <scope>NUCLEOTIDE SEQUENCE</scope>
</reference>
<feature type="domain" description="RdRp catalytic" evidence="2">
    <location>
        <begin position="1896"/>
        <end position="2014"/>
    </location>
</feature>
<dbReference type="InterPro" id="IPR043502">
    <property type="entry name" value="DNA/RNA_pol_sf"/>
</dbReference>
<dbReference type="SUPFAM" id="SSF56672">
    <property type="entry name" value="DNA/RNA polymerases"/>
    <property type="match status" value="1"/>
</dbReference>
<evidence type="ECO:0000313" key="4">
    <source>
        <dbReference type="EMBL" id="JAC04991.1"/>
    </source>
</evidence>
<dbReference type="GO" id="GO:0005524">
    <property type="term" value="F:ATP binding"/>
    <property type="evidence" value="ECO:0007669"/>
    <property type="project" value="InterPro"/>
</dbReference>
<dbReference type="InterPro" id="IPR027351">
    <property type="entry name" value="(+)RNA_virus_helicase_core_dom"/>
</dbReference>
<gene>
    <name evidence="4" type="primary">RDRP</name>
</gene>
<dbReference type="InterPro" id="IPR027417">
    <property type="entry name" value="P-loop_NTPase"/>
</dbReference>
<dbReference type="InterPro" id="IPR001788">
    <property type="entry name" value="RNA-dep_RNA_pol_alsuvir"/>
</dbReference>
<dbReference type="GO" id="GO:0071897">
    <property type="term" value="P:DNA biosynthetic process"/>
    <property type="evidence" value="ECO:0007669"/>
    <property type="project" value="UniProtKB-ARBA"/>
</dbReference>
<name>W8BUH7_CERCA</name>
<feature type="compositionally biased region" description="Basic residues" evidence="1">
    <location>
        <begin position="644"/>
        <end position="653"/>
    </location>
</feature>
<dbReference type="GO" id="GO:0016556">
    <property type="term" value="P:mRNA modification"/>
    <property type="evidence" value="ECO:0007669"/>
    <property type="project" value="InterPro"/>
</dbReference>
<dbReference type="Pfam" id="PF01443">
    <property type="entry name" value="Viral_helicase1"/>
    <property type="match status" value="1"/>
</dbReference>
<dbReference type="PROSITE" id="PS51743">
    <property type="entry name" value="ALPHAVIRUS_MT"/>
    <property type="match status" value="1"/>
</dbReference>
<feature type="domain" description="Alphavirus-like MT" evidence="3">
    <location>
        <begin position="89"/>
        <end position="306"/>
    </location>
</feature>
<dbReference type="InterPro" id="IPR002588">
    <property type="entry name" value="Alphavirus-like_MT_dom"/>
</dbReference>
<sequence length="2151" mass="247148">MENEKQPFSADQISDFINTGTGLTQPVLLTLLNTNDSNPLRDTLINKINNELHHRLNAKVYIGKINVPENLTTEESIRLQASFTELDINFTNDSHNTHGFAAASRRCERAVLLNRLQSNLTKHDGKIRVKEVGGDIVRSVINGEKSIHCCSPLLSSYDATRFSNRLYNAYNVLDSGIIRDSYSKEILSMFVNSSNHYSGNDFFCFNTSQECSIKAKSLLFLHSTYDMSLTDIANSMERADAIVAYGSFVYSSKILTDDTGTIEWINAQYVIKRHPITNRRERIVFGFKNDSGFSYEHNYKNYMSLLTKSQFSSDNKNYYSIELLENRNGIQFFRINRLPFYYNKPTSHRLYLSHLSNKYIVRFPYFSYKPKDRTYSFPVKGNKVTSGIKANNDFWYNLPRNVEWIYLTVEAEVVDKTCAYVLGATEEKFKPEHIITYLRSITTRETMYTTVTKRNELPPINSLAALAHAIYITLYQTKYVYGKALQQAKLNVNALRVNRNPDYVLGEFDRRHNYFTMLVDFLLRRKRSRFDPRKFITVPSEYVEYRTTAIGDSCIINSDFHFGFDTTDILVSEELLNDQLAYPSNPTPVKVKTVFPLAKEKLSILQRVSKFVRRNDKKNAITSNVVSNGYSPNIIINENFKPPPKPKRLKRRAPLPPVNTPQAVGSIDENPPVNAPQVAGNVDEIKSEVESQPTEVIYAEVKKPTAKISTAPVQEVKFTESENLIYSVLDLPPTPPVRPPRSKKLKEPDLSDIVEEVENDYPRLGILTSNGEIDVDGSKNECCFIAMTEDRAADISLIRNLITINAKPEVGSDLYEELKEGNFAGTAVIQAFANIYNFSYIINYDSVSPNFVIKPVSSSIPIIRTINLVYRNSHYYIKPTCKRVAKLSYRRDEMIEPINWVTTSTAISSVINVFDSTYEKLKNEKKPGCYLVNNLSTYCNLHNECKNNNLLKFVELLYTSNVTNISICMLFEKKNFSVDHLENIRRQHPDLGFRYVDANLNGYFAAVIHKLPNVEQLNAKLAHKTFVNHTCDNSNNILVDTENNIVYRCKPDEGSVVDKYYNHADLYVEVKKRDIEDSGKPTIIYQTPNRLIMYGTGNKTGKLSNSTEIAKIVASHLKHHTPTVLFSVMFVSDFSDVSRIVNLMKVKCRFIFLKTEVYRSFHTDLTVNYLPDVTTLDRRKNAMLECYQIWFYERSTVVNQLSSGYQAMTNAVSQGLQLLSNIDNSMCLFDLQNKTFVRGNSPSPPYNWGFSTIGLFNTAELFTKHGDVAPATANKFIKNGLRYIAFNSASKLMHGITLTDSYEPESIHNLRETPITYIQGVPGAGKTQYILESNKGKTRNLILTVTKEAKDDMIRRATAMQLILSTDRIRTLDSVLVNNNAPTDTDEVWLDEAFLVHPGNWCWISHITTCNHLFVVGDDAQIPYINRSGLSISRSKPTEWLMTKSVLSVDHRNPLDIVYWLNSSKFYSFNVTGSSQIENSVSSLFIYGPDDIPIEKGAKYLTFTQTEKNTLSQKGFDVNTIHEYQGSQNGVIYLVRLISKDTNSIYESIPHILVALTRHSKKLVYCTAKLNDKTDKYIKLMQTYTKINFSSVKQRLLAGAERVIKPDSSTVLYTENRDTRRVLMNSLETGYISTSFYITNEFQEQTEPSVVQTLNFDYRLLQDFVDRTFPGSSTAFREFDHDMFEYYYNRCNFTDVSYSLSLPSFKKYDRLFSNLRTSIQYPLHQSQKISMKAFFERNGQVPQLQGLIDSASEAQRLLMDFKKLCPHSRNFQSEQIFPDIQNTSEWLRTQPPSVVAMVDAEGLFLDLNLSIYDFIIKTIPKIDLEAGAEFRYKSPQTIAFQKKGINAVFCPILKEMMNRVEFSLNENIVLYNRMSPQQFAQKFSEAFPPTRYNELNTFLEIDFSKYDKSQGLVILMFEALLMEWLGVPPKYIRMWIVMHRLTFIYDRNNKFSAVVEYQRKSGDAGTWRFNTIVQMAVLNRVYKLHALLISDQAFACFSGDDSLIFLKNPIPNLEAKTFKLECIYNLEAKILNYAVPYFCSKFLLLVDNEWIFVPDTLKLIIKLGRNDLTDFDHVECYRISFDDNLYYYKFPNFWYYISQAINDRYKLVGEHDCVYMALLRLASNKENFSSLYYENIGHIHGILSSKPSIEI</sequence>
<evidence type="ECO:0000256" key="1">
    <source>
        <dbReference type="SAM" id="MobiDB-lite"/>
    </source>
</evidence>
<dbReference type="EMBL" id="GAMC01001565">
    <property type="protein sequence ID" value="JAC04991.1"/>
    <property type="molecule type" value="mRNA"/>
</dbReference>